<dbReference type="Proteomes" id="UP000249005">
    <property type="component" value="Chromosome 1"/>
</dbReference>
<sequence>MAENSNLLQALQSLIQTENSQINTAVDGIIESYSAGIASVKPIPQKRFNDGSQIAYPVIPNVPVMWPRFAGDTAGVKGPVRPGDKCLLVFCQQAVDGSDDERRFSLNDAYCIVGGFGASTGRGEENDQMQLYFNDAYVALTEDGKLLINAPAGVEITTPETLNKGLLTTEGQLSYQSGMSGRGGATINGTVKATGDVQGSGISLIQHTHREHDGPSTGPAQ</sequence>
<dbReference type="KEGG" id="lri:NCTC12151_02535"/>
<dbReference type="EMBL" id="LS483470">
    <property type="protein sequence ID" value="SQI42323.1"/>
    <property type="molecule type" value="Genomic_DNA"/>
</dbReference>
<dbReference type="Gene3D" id="2.40.50.230">
    <property type="entry name" value="Gp5 N-terminal domain"/>
    <property type="match status" value="1"/>
</dbReference>
<protein>
    <submittedName>
        <fullName evidence="2">Mu-like prophage protein gp45</fullName>
    </submittedName>
</protein>
<feature type="domain" description="Phage protein Gp138 N-terminal" evidence="1">
    <location>
        <begin position="28"/>
        <end position="114"/>
    </location>
</feature>
<dbReference type="InterPro" id="IPR037026">
    <property type="entry name" value="Vgr_OB-fold_dom_sf"/>
</dbReference>
<organism evidence="2 3">
    <name type="scientific">Leminorella richardii</name>
    <dbReference type="NCBI Taxonomy" id="158841"/>
    <lineage>
        <taxon>Bacteria</taxon>
        <taxon>Pseudomonadati</taxon>
        <taxon>Pseudomonadota</taxon>
        <taxon>Gammaproteobacteria</taxon>
        <taxon>Enterobacterales</taxon>
        <taxon>Budviciaceae</taxon>
        <taxon>Leminorella</taxon>
    </lineage>
</organism>
<dbReference type="InterPro" id="IPR041599">
    <property type="entry name" value="Gp138_N"/>
</dbReference>
<gene>
    <name evidence="2" type="ORF">NCTC12151_02535</name>
</gene>
<evidence type="ECO:0000259" key="1">
    <source>
        <dbReference type="Pfam" id="PF18352"/>
    </source>
</evidence>
<dbReference type="AlphaFoldDB" id="A0A2X4UTZ3"/>
<dbReference type="RefSeq" id="WP_111740967.1">
    <property type="nucleotide sequence ID" value="NZ_LR698987.1"/>
</dbReference>
<dbReference type="Pfam" id="PF18352">
    <property type="entry name" value="Gp138_N"/>
    <property type="match status" value="1"/>
</dbReference>
<reference evidence="2 3" key="1">
    <citation type="submission" date="2018-06" db="EMBL/GenBank/DDBJ databases">
        <authorList>
            <consortium name="Pathogen Informatics"/>
            <person name="Doyle S."/>
        </authorList>
    </citation>
    <scope>NUCLEOTIDE SEQUENCE [LARGE SCALE GENOMIC DNA]</scope>
    <source>
        <strain evidence="2 3">NCTC12151</strain>
    </source>
</reference>
<keyword evidence="3" id="KW-1185">Reference proteome</keyword>
<accession>A0A2X4UTZ3</accession>
<name>A0A2X4UTZ3_9GAMM</name>
<evidence type="ECO:0000313" key="3">
    <source>
        <dbReference type="Proteomes" id="UP000249005"/>
    </source>
</evidence>
<evidence type="ECO:0000313" key="2">
    <source>
        <dbReference type="EMBL" id="SQI42323.1"/>
    </source>
</evidence>
<proteinExistence type="predicted"/>
<dbReference type="OrthoDB" id="1903830at2"/>